<organism evidence="1 2">
    <name type="scientific">Pholiota conissans</name>
    <dbReference type="NCBI Taxonomy" id="109636"/>
    <lineage>
        <taxon>Eukaryota</taxon>
        <taxon>Fungi</taxon>
        <taxon>Dikarya</taxon>
        <taxon>Basidiomycota</taxon>
        <taxon>Agaricomycotina</taxon>
        <taxon>Agaricomycetes</taxon>
        <taxon>Agaricomycetidae</taxon>
        <taxon>Agaricales</taxon>
        <taxon>Agaricineae</taxon>
        <taxon>Strophariaceae</taxon>
        <taxon>Pholiota</taxon>
    </lineage>
</organism>
<sequence>MVARSPMLLSRDRRWLEFFLVRQRRGGRWTSPTLTGHSTSTYQPSLRLNSPFMSAVNTHTPAQT</sequence>
<reference evidence="1" key="1">
    <citation type="submission" date="2020-11" db="EMBL/GenBank/DDBJ databases">
        <authorList>
            <consortium name="DOE Joint Genome Institute"/>
            <person name="Ahrendt S."/>
            <person name="Riley R."/>
            <person name="Andreopoulos W."/>
            <person name="Labutti K."/>
            <person name="Pangilinan J."/>
            <person name="Ruiz-Duenas F.J."/>
            <person name="Barrasa J.M."/>
            <person name="Sanchez-Garcia M."/>
            <person name="Camarero S."/>
            <person name="Miyauchi S."/>
            <person name="Serrano A."/>
            <person name="Linde D."/>
            <person name="Babiker R."/>
            <person name="Drula E."/>
            <person name="Ayuso-Fernandez I."/>
            <person name="Pacheco R."/>
            <person name="Padilla G."/>
            <person name="Ferreira P."/>
            <person name="Barriuso J."/>
            <person name="Kellner H."/>
            <person name="Castanera R."/>
            <person name="Alfaro M."/>
            <person name="Ramirez L."/>
            <person name="Pisabarro A.G."/>
            <person name="Kuo A."/>
            <person name="Tritt A."/>
            <person name="Lipzen A."/>
            <person name="He G."/>
            <person name="Yan M."/>
            <person name="Ng V."/>
            <person name="Cullen D."/>
            <person name="Martin F."/>
            <person name="Rosso M.-N."/>
            <person name="Henrissat B."/>
            <person name="Hibbett D."/>
            <person name="Martinez A.T."/>
            <person name="Grigoriev I.V."/>
        </authorList>
    </citation>
    <scope>NUCLEOTIDE SEQUENCE</scope>
    <source>
        <strain evidence="1">CIRM-BRFM 674</strain>
    </source>
</reference>
<name>A0A9P6CYF8_9AGAR</name>
<protein>
    <submittedName>
        <fullName evidence="1">Uncharacterized protein</fullName>
    </submittedName>
</protein>
<proteinExistence type="predicted"/>
<evidence type="ECO:0000313" key="2">
    <source>
        <dbReference type="Proteomes" id="UP000807469"/>
    </source>
</evidence>
<evidence type="ECO:0000313" key="1">
    <source>
        <dbReference type="EMBL" id="KAF9477249.1"/>
    </source>
</evidence>
<comment type="caution">
    <text evidence="1">The sequence shown here is derived from an EMBL/GenBank/DDBJ whole genome shotgun (WGS) entry which is preliminary data.</text>
</comment>
<dbReference type="Proteomes" id="UP000807469">
    <property type="component" value="Unassembled WGS sequence"/>
</dbReference>
<dbReference type="EMBL" id="MU155267">
    <property type="protein sequence ID" value="KAF9477249.1"/>
    <property type="molecule type" value="Genomic_DNA"/>
</dbReference>
<keyword evidence="2" id="KW-1185">Reference proteome</keyword>
<gene>
    <name evidence="1" type="ORF">BDN70DRAFT_881405</name>
</gene>
<accession>A0A9P6CYF8</accession>
<dbReference type="AlphaFoldDB" id="A0A9P6CYF8"/>